<reference evidence="1 2" key="1">
    <citation type="submission" date="2019-08" db="EMBL/GenBank/DDBJ databases">
        <title>Calorimonas adulescens gen. nov., sp. nov., an anaerobic thermophilic bacterium from Sakhalin hot spring.</title>
        <authorList>
            <person name="Khomyakova M.A."/>
            <person name="Merkel A.Y."/>
            <person name="Novikov A."/>
            <person name="Bonch-Osmolovskaya E.A."/>
            <person name="Slobodkin A.I."/>
        </authorList>
    </citation>
    <scope>NUCLEOTIDE SEQUENCE [LARGE SCALE GENOMIC DNA]</scope>
    <source>
        <strain evidence="1 2">A05MB</strain>
    </source>
</reference>
<comment type="caution">
    <text evidence="1">The sequence shown here is derived from an EMBL/GenBank/DDBJ whole genome shotgun (WGS) entry which is preliminary data.</text>
</comment>
<keyword evidence="1" id="KW-0378">Hydrolase</keyword>
<accession>A0A5D8QBH5</accession>
<keyword evidence="1" id="KW-0540">Nuclease</keyword>
<dbReference type="GO" id="GO:0009036">
    <property type="term" value="F:type II site-specific deoxyribonuclease activity"/>
    <property type="evidence" value="ECO:0007669"/>
    <property type="project" value="InterPro"/>
</dbReference>
<gene>
    <name evidence="1" type="ORF">FWJ32_10410</name>
</gene>
<protein>
    <submittedName>
        <fullName evidence="1">MjaI family restriction endonuclease</fullName>
    </submittedName>
</protein>
<dbReference type="Pfam" id="PF09568">
    <property type="entry name" value="RE_MjaI"/>
    <property type="match status" value="1"/>
</dbReference>
<evidence type="ECO:0000313" key="1">
    <source>
        <dbReference type="EMBL" id="TZE81146.1"/>
    </source>
</evidence>
<dbReference type="Proteomes" id="UP000322976">
    <property type="component" value="Unassembled WGS sequence"/>
</dbReference>
<evidence type="ECO:0000313" key="2">
    <source>
        <dbReference type="Proteomes" id="UP000322976"/>
    </source>
</evidence>
<dbReference type="RefSeq" id="WP_149545894.1">
    <property type="nucleotide sequence ID" value="NZ_VTPS01000017.1"/>
</dbReference>
<keyword evidence="1" id="KW-0255">Endonuclease</keyword>
<organism evidence="1 2">
    <name type="scientific">Calorimonas adulescens</name>
    <dbReference type="NCBI Taxonomy" id="2606906"/>
    <lineage>
        <taxon>Bacteria</taxon>
        <taxon>Bacillati</taxon>
        <taxon>Bacillota</taxon>
        <taxon>Clostridia</taxon>
        <taxon>Thermoanaerobacterales</taxon>
        <taxon>Thermoanaerobacteraceae</taxon>
        <taxon>Calorimonas</taxon>
    </lineage>
</organism>
<sequence length="210" mass="25379">MSKEWILNQAMNRWGLNKKRYVGAVSNLIRNCSPKTVDEWRNYYYKNVHPESYLRELGQKLYIKITEVIQHEIAEVTEEDCINYIKEVVIDRTFEGYQTEIHTIYGQLQSHINYHIEPAPDEWDRLFNVDFYIKIRDSYVGLQIKPISFEHTFEDYKWKEMQENTHTSFQKMYGGKVFTIFSIKEGDKKIIYNKEIIDDIKQEIKRLEEE</sequence>
<dbReference type="GO" id="GO:0003677">
    <property type="term" value="F:DNA binding"/>
    <property type="evidence" value="ECO:0007669"/>
    <property type="project" value="InterPro"/>
</dbReference>
<dbReference type="InterPro" id="IPR019068">
    <property type="entry name" value="Restrct_endonuc_II_MjaI"/>
</dbReference>
<name>A0A5D8QBH5_9THEO</name>
<dbReference type="EMBL" id="VTPS01000017">
    <property type="protein sequence ID" value="TZE81146.1"/>
    <property type="molecule type" value="Genomic_DNA"/>
</dbReference>
<keyword evidence="2" id="KW-1185">Reference proteome</keyword>
<dbReference type="GO" id="GO:0009307">
    <property type="term" value="P:DNA restriction-modification system"/>
    <property type="evidence" value="ECO:0007669"/>
    <property type="project" value="InterPro"/>
</dbReference>
<proteinExistence type="predicted"/>
<dbReference type="AlphaFoldDB" id="A0A5D8QBH5"/>